<dbReference type="InterPro" id="IPR019198">
    <property type="entry name" value="Beta_propeller_containing"/>
</dbReference>
<keyword evidence="3" id="KW-1185">Reference proteome</keyword>
<evidence type="ECO:0000256" key="1">
    <source>
        <dbReference type="SAM" id="SignalP"/>
    </source>
</evidence>
<reference evidence="2 3" key="1">
    <citation type="journal article" date="2018" name="Mol. Biol. Evol.">
        <title>Analysis of the draft genome of the red seaweed Gracilariopsis chorda provides insights into genome size evolution in Rhodophyta.</title>
        <authorList>
            <person name="Lee J."/>
            <person name="Yang E.C."/>
            <person name="Graf L."/>
            <person name="Yang J.H."/>
            <person name="Qiu H."/>
            <person name="Zel Zion U."/>
            <person name="Chan C.X."/>
            <person name="Stephens T.G."/>
            <person name="Weber A.P.M."/>
            <person name="Boo G.H."/>
            <person name="Boo S.M."/>
            <person name="Kim K.M."/>
            <person name="Shin Y."/>
            <person name="Jung M."/>
            <person name="Lee S.J."/>
            <person name="Yim H.S."/>
            <person name="Lee J.H."/>
            <person name="Bhattacharya D."/>
            <person name="Yoon H.S."/>
        </authorList>
    </citation>
    <scope>NUCLEOTIDE SEQUENCE [LARGE SCALE GENOMIC DNA]</scope>
    <source>
        <strain evidence="2 3">SKKU-2015</strain>
        <tissue evidence="2">Whole body</tissue>
    </source>
</reference>
<protein>
    <submittedName>
        <fullName evidence="2">Uncharacterized protein</fullName>
    </submittedName>
</protein>
<evidence type="ECO:0000313" key="3">
    <source>
        <dbReference type="Proteomes" id="UP000247409"/>
    </source>
</evidence>
<sequence length="695" mass="75336">MAAPFLGRTLCVALAVISLLFSHALAHSLQRFYTCPSLLDYFKTNALERVGPYGLGSSRNYGFGGFGAFPCYNGGFGGVASAIIGGKGGRGGDGGAGAVFGAAGQGGNGFTESATLAQAPSEPQVAGVDFSETNVQVAGVDEPDIVKTDGTNVYVVRGKKLFVLQSSSNGHSTRVLGQLTLPQHASEMLIEGDHLLVIARGYGKLGEDSVHVDNGFTGFGSLISRSSFFPIPRPQSTPLTIVYQIQVTNGSPRLLATLRMEGTYKSSREVGGVARIIMYFNPNSGFPWKYPSCSVSYGQAIEHNKKIIRDTKAEDWVPRFDLKTAGSDKFSTGLVSQCGNTYSPVVFSGFGLLTVATVSLSGSIKPSGGVSITSQAEDVYSTASSLYVTTTEYRWDFFGLESDFRSGSNFKSSIHKFALSNGGASYVASGEVSGSVLNQFSMHDFNGYFFIATTDGATWWTGRNPSSSKVTAFRAVKKSKSLVKTGEVGNLGLGERIFAVRYVKNTAYVVTFRRIDPLYIIDLSNPWHLRATGELKIPGYSAYLHPISSGRILGVGQDATPEGRTTGAKVSLFDVSDVKKPKELSSWTLPRSTSTAEWDHRAFLFWEPESVAVLPISTYYSASDRFVGSILLDITDTEIKERGRIMHQNKSEYRSRIERNLVLGGTKLWSLSYERMQLNDIRDLRKLSSVDLPRY</sequence>
<dbReference type="AlphaFoldDB" id="A0A2V3IGI0"/>
<dbReference type="Pfam" id="PF09826">
    <property type="entry name" value="Beta_propel"/>
    <property type="match status" value="1"/>
</dbReference>
<comment type="caution">
    <text evidence="2">The sequence shown here is derived from an EMBL/GenBank/DDBJ whole genome shotgun (WGS) entry which is preliminary data.</text>
</comment>
<feature type="chain" id="PRO_5016135286" evidence="1">
    <location>
        <begin position="27"/>
        <end position="695"/>
    </location>
</feature>
<gene>
    <name evidence="2" type="ORF">BWQ96_09095</name>
</gene>
<dbReference type="OrthoDB" id="10264491at2759"/>
<dbReference type="EMBL" id="NBIV01000229">
    <property type="protein sequence ID" value="PXF41179.1"/>
    <property type="molecule type" value="Genomic_DNA"/>
</dbReference>
<keyword evidence="1" id="KW-0732">Signal</keyword>
<accession>A0A2V3IGI0</accession>
<evidence type="ECO:0000313" key="2">
    <source>
        <dbReference type="EMBL" id="PXF41179.1"/>
    </source>
</evidence>
<feature type="signal peptide" evidence="1">
    <location>
        <begin position="1"/>
        <end position="26"/>
    </location>
</feature>
<proteinExistence type="predicted"/>
<name>A0A2V3IGI0_9FLOR</name>
<dbReference type="Proteomes" id="UP000247409">
    <property type="component" value="Unassembled WGS sequence"/>
</dbReference>
<organism evidence="2 3">
    <name type="scientific">Gracilariopsis chorda</name>
    <dbReference type="NCBI Taxonomy" id="448386"/>
    <lineage>
        <taxon>Eukaryota</taxon>
        <taxon>Rhodophyta</taxon>
        <taxon>Florideophyceae</taxon>
        <taxon>Rhodymeniophycidae</taxon>
        <taxon>Gracilariales</taxon>
        <taxon>Gracilariaceae</taxon>
        <taxon>Gracilariopsis</taxon>
    </lineage>
</organism>